<evidence type="ECO:0000259" key="3">
    <source>
        <dbReference type="Pfam" id="PF13439"/>
    </source>
</evidence>
<protein>
    <submittedName>
        <fullName evidence="4">Glycosyltransferase</fullName>
    </submittedName>
</protein>
<dbReference type="InterPro" id="IPR050194">
    <property type="entry name" value="Glycosyltransferase_grp1"/>
</dbReference>
<dbReference type="PANTHER" id="PTHR45947">
    <property type="entry name" value="SULFOQUINOVOSYL TRANSFERASE SQD2"/>
    <property type="match status" value="1"/>
</dbReference>
<dbReference type="OrthoDB" id="7847955at2"/>
<evidence type="ECO:0000313" key="4">
    <source>
        <dbReference type="EMBL" id="RDE06755.1"/>
    </source>
</evidence>
<evidence type="ECO:0000256" key="1">
    <source>
        <dbReference type="SAM" id="MobiDB-lite"/>
    </source>
</evidence>
<dbReference type="PANTHER" id="PTHR45947:SF3">
    <property type="entry name" value="SULFOQUINOVOSYL TRANSFERASE SQD2"/>
    <property type="match status" value="1"/>
</dbReference>
<dbReference type="SUPFAM" id="SSF53756">
    <property type="entry name" value="UDP-Glycosyltransferase/glycogen phosphorylase"/>
    <property type="match status" value="1"/>
</dbReference>
<reference evidence="4 5" key="1">
    <citation type="submission" date="2018-07" db="EMBL/GenBank/DDBJ databases">
        <title>a novel species of Sphingomonas isolated from the rhizosphere soil of Araceae plant.</title>
        <authorList>
            <person name="Zhiyong W."/>
            <person name="Qinglan Z."/>
            <person name="Zhiwei F."/>
            <person name="Ding X."/>
            <person name="Gejiao W."/>
            <person name="Shixue Z."/>
        </authorList>
    </citation>
    <scope>NUCLEOTIDE SEQUENCE [LARGE SCALE GENOMIC DNA]</scope>
    <source>
        <strain evidence="4 5">WZY 27</strain>
    </source>
</reference>
<dbReference type="EMBL" id="QQNB01000001">
    <property type="protein sequence ID" value="RDE06755.1"/>
    <property type="molecule type" value="Genomic_DNA"/>
</dbReference>
<evidence type="ECO:0000313" key="5">
    <source>
        <dbReference type="Proteomes" id="UP000253918"/>
    </source>
</evidence>
<dbReference type="Pfam" id="PF13439">
    <property type="entry name" value="Glyco_transf_4"/>
    <property type="match status" value="1"/>
</dbReference>
<keyword evidence="4" id="KW-0808">Transferase</keyword>
<feature type="domain" description="Glycosyltransferase subfamily 4-like N-terminal" evidence="3">
    <location>
        <begin position="41"/>
        <end position="209"/>
    </location>
</feature>
<dbReference type="AlphaFoldDB" id="A0A369VYQ5"/>
<dbReference type="Proteomes" id="UP000253918">
    <property type="component" value="Unassembled WGS sequence"/>
</dbReference>
<dbReference type="InterPro" id="IPR028098">
    <property type="entry name" value="Glyco_trans_4-like_N"/>
</dbReference>
<proteinExistence type="predicted"/>
<accession>A0A369VYQ5</accession>
<feature type="region of interest" description="Disordered" evidence="1">
    <location>
        <begin position="1"/>
        <end position="24"/>
    </location>
</feature>
<feature type="domain" description="Glycosyl transferase family 1" evidence="2">
    <location>
        <begin position="271"/>
        <end position="361"/>
    </location>
</feature>
<sequence length="400" mass="41304">MAGGRAPDRLAADRGGAGPGSRLVGSDGKAPLRVLMTADAVGGVWQYATDLARALAGEGVSVLLALLGPPLSADQRRTAEELRGVTLIETGLPLDWLCDGPAPVLAAGARIAELARAEGVDLLHLNSPALAAAAPSGLPTVAVAHGCVSTWWQAARPGQPLAPEFTWHAALMREGLHAADVVAAPTMAYARTVRRQYGLRRTPAAVHNGRLPLVATEVMPTEVFTAGRLWDAVKRTALLDGVAALLPVPFDAAGTLTAPHGETVAPLHLRASGAVSETVLAAHLAARPVFVSAAGFEPFGLAVLEAAAAGCPLVLSDIAGFRELWDGAAVFVAGDDPRRWADAIEAVRTDPAERHRLSAAAVERAVRYTPAAMADATLRLYAEALDARGSQGRADLGQAA</sequence>
<name>A0A369VYQ5_9SPHN</name>
<feature type="compositionally biased region" description="Basic and acidic residues" evidence="1">
    <location>
        <begin position="1"/>
        <end position="12"/>
    </location>
</feature>
<keyword evidence="5" id="KW-1185">Reference proteome</keyword>
<gene>
    <name evidence="4" type="ORF">DVW87_03410</name>
</gene>
<dbReference type="Pfam" id="PF00534">
    <property type="entry name" value="Glycos_transf_1"/>
    <property type="match status" value="1"/>
</dbReference>
<dbReference type="InterPro" id="IPR001296">
    <property type="entry name" value="Glyco_trans_1"/>
</dbReference>
<comment type="caution">
    <text evidence="4">The sequence shown here is derived from an EMBL/GenBank/DDBJ whole genome shotgun (WGS) entry which is preliminary data.</text>
</comment>
<organism evidence="4 5">
    <name type="scientific">Sphingomonas aracearum</name>
    <dbReference type="NCBI Taxonomy" id="2283317"/>
    <lineage>
        <taxon>Bacteria</taxon>
        <taxon>Pseudomonadati</taxon>
        <taxon>Pseudomonadota</taxon>
        <taxon>Alphaproteobacteria</taxon>
        <taxon>Sphingomonadales</taxon>
        <taxon>Sphingomonadaceae</taxon>
        <taxon>Sphingomonas</taxon>
    </lineage>
</organism>
<dbReference type="Gene3D" id="3.40.50.2000">
    <property type="entry name" value="Glycogen Phosphorylase B"/>
    <property type="match status" value="2"/>
</dbReference>
<dbReference type="GO" id="GO:0016757">
    <property type="term" value="F:glycosyltransferase activity"/>
    <property type="evidence" value="ECO:0007669"/>
    <property type="project" value="InterPro"/>
</dbReference>
<evidence type="ECO:0000259" key="2">
    <source>
        <dbReference type="Pfam" id="PF00534"/>
    </source>
</evidence>
<dbReference type="CDD" id="cd03801">
    <property type="entry name" value="GT4_PimA-like"/>
    <property type="match status" value="1"/>
</dbReference>